<evidence type="ECO:0000256" key="7">
    <source>
        <dbReference type="ARBA" id="ARBA00023306"/>
    </source>
</evidence>
<evidence type="ECO:0000256" key="4">
    <source>
        <dbReference type="ARBA" id="ARBA00023054"/>
    </source>
</evidence>
<keyword evidence="1 8" id="KW-0132">Cell division</keyword>
<sequence>MEYIIGGIVLIMGLFLAGFLLKRKYFGEVDRYEAWKLDILNRPVLEEMSKVKQLNMTGQTEELFERWRREWDEIVTVGLPGIEENLFDAEEYSDKLRFRKAKETFSVMESKLNEIEEVINKILSELNELVGSEEKNRSEIEGLKELYRGSRKNLLAHRHSFGKAEENLEQQLDEVNAKFVEFDEKTMNGDYLEARETVLTINGQLEQISIRMNIIPQLLHECQTVIPSQINDLKEGYKEMEGQGYSLEHIGFDAEMKEIEKGMDEFHTLIYGTEIGKVEQGIEKMKEAIDSLFDLLENEVAGRQSIMKAHPAAEKCLDEAVEEQERIHQELQIIQESYHLNEKELDAQRSCDGQLDELVRRFELLSAKIQQSETAQSFLNEELLKLKEELDSVISDQLAFKEKLNALRKDELAAREQVKELSRQITEMIRLVSKSNLPGLSQTYKDLLEDARESIQNVAGKLEDKPLDIPVVQQHLEIAVLTVEKLSNTTTEMVENVMLAEKVIQYGNRYRSKHQSVAKGLMQAEESFRSYDYRRALEEAATAIEKVEPGALKKIEELIYEKQA</sequence>
<evidence type="ECO:0000256" key="9">
    <source>
        <dbReference type="SAM" id="Phobius"/>
    </source>
</evidence>
<feature type="topological domain" description="Extracellular" evidence="8">
    <location>
        <begin position="1"/>
        <end position="2"/>
    </location>
</feature>
<dbReference type="Pfam" id="PF06160">
    <property type="entry name" value="EzrA"/>
    <property type="match status" value="1"/>
</dbReference>
<dbReference type="GO" id="GO:0000921">
    <property type="term" value="P:septin ring assembly"/>
    <property type="evidence" value="ECO:0007669"/>
    <property type="project" value="InterPro"/>
</dbReference>
<dbReference type="OrthoDB" id="1654473at2"/>
<evidence type="ECO:0000256" key="3">
    <source>
        <dbReference type="ARBA" id="ARBA00022989"/>
    </source>
</evidence>
<evidence type="ECO:0000256" key="8">
    <source>
        <dbReference type="HAMAP-Rule" id="MF_00728"/>
    </source>
</evidence>
<feature type="coiled-coil region" evidence="8">
    <location>
        <begin position="317"/>
        <end position="465"/>
    </location>
</feature>
<evidence type="ECO:0000256" key="5">
    <source>
        <dbReference type="ARBA" id="ARBA00023136"/>
    </source>
</evidence>
<evidence type="ECO:0000256" key="6">
    <source>
        <dbReference type="ARBA" id="ARBA00023210"/>
    </source>
</evidence>
<proteinExistence type="inferred from homology"/>
<dbReference type="Proteomes" id="UP000265816">
    <property type="component" value="Unassembled WGS sequence"/>
</dbReference>
<gene>
    <name evidence="8 10" type="primary">ezrA</name>
    <name evidence="10" type="ORF">D1970_16525</name>
</gene>
<organism evidence="10 11">
    <name type="scientific">Mesobacillus zeae</name>
    <dbReference type="NCBI Taxonomy" id="1917180"/>
    <lineage>
        <taxon>Bacteria</taxon>
        <taxon>Bacillati</taxon>
        <taxon>Bacillota</taxon>
        <taxon>Bacilli</taxon>
        <taxon>Bacillales</taxon>
        <taxon>Bacillaceae</taxon>
        <taxon>Mesobacillus</taxon>
    </lineage>
</organism>
<feature type="topological domain" description="Cytoplasmic" evidence="8">
    <location>
        <begin position="22"/>
        <end position="564"/>
    </location>
</feature>
<reference evidence="10 11" key="1">
    <citation type="submission" date="2018-08" db="EMBL/GenBank/DDBJ databases">
        <title>Bacillus jemisoniae sp. nov., Bacillus chryseoplanitiae sp. nov., Bacillus resnikiae sp. nov., and Bacillus frankliniae sp. nov., isolated from Viking spacecraft and associated surfaces.</title>
        <authorList>
            <person name="Seuylemezian A."/>
            <person name="Vaishampayan P."/>
        </authorList>
    </citation>
    <scope>NUCLEOTIDE SEQUENCE [LARGE SCALE GENOMIC DNA]</scope>
    <source>
        <strain evidence="10 11">JJ-247</strain>
    </source>
</reference>
<evidence type="ECO:0000313" key="10">
    <source>
        <dbReference type="EMBL" id="RID83126.1"/>
    </source>
</evidence>
<comment type="function">
    <text evidence="8">Negative regulator of FtsZ ring formation; modulates the frequency and position of FtsZ ring formation. Inhibits FtsZ ring formation at polar sites. Interacts either with FtsZ or with one of its binding partners to promote depolymerization.</text>
</comment>
<dbReference type="InterPro" id="IPR010379">
    <property type="entry name" value="EzrA"/>
</dbReference>
<protein>
    <recommendedName>
        <fullName evidence="8">Septation ring formation regulator EzrA</fullName>
    </recommendedName>
</protein>
<accession>A0A398B5T9</accession>
<keyword evidence="6 8" id="KW-0717">Septation</keyword>
<keyword evidence="5 8" id="KW-0472">Membrane</keyword>
<dbReference type="NCBIfam" id="NF003413">
    <property type="entry name" value="PRK04778.1-7"/>
    <property type="match status" value="1"/>
</dbReference>
<keyword evidence="2 8" id="KW-0812">Transmembrane</keyword>
<dbReference type="GO" id="GO:0005886">
    <property type="term" value="C:plasma membrane"/>
    <property type="evidence" value="ECO:0007669"/>
    <property type="project" value="UniProtKB-SubCell"/>
</dbReference>
<dbReference type="RefSeq" id="WP_119113972.1">
    <property type="nucleotide sequence ID" value="NZ_CBCSEO010000003.1"/>
</dbReference>
<keyword evidence="7 8" id="KW-0131">Cell cycle</keyword>
<evidence type="ECO:0000256" key="2">
    <source>
        <dbReference type="ARBA" id="ARBA00022692"/>
    </source>
</evidence>
<keyword evidence="11" id="KW-1185">Reference proteome</keyword>
<dbReference type="EMBL" id="QWVT01000029">
    <property type="protein sequence ID" value="RID83126.1"/>
    <property type="molecule type" value="Genomic_DNA"/>
</dbReference>
<comment type="subcellular location">
    <subcellularLocation>
        <location evidence="8">Cell membrane</location>
        <topology evidence="8">Single-pass membrane protein</topology>
    </subcellularLocation>
    <text evidence="8">Colocalized with FtsZ to the nascent septal site.</text>
</comment>
<dbReference type="GO" id="GO:0000917">
    <property type="term" value="P:division septum assembly"/>
    <property type="evidence" value="ECO:0007669"/>
    <property type="project" value="UniProtKB-KW"/>
</dbReference>
<comment type="caution">
    <text evidence="10">The sequence shown here is derived from an EMBL/GenBank/DDBJ whole genome shotgun (WGS) entry which is preliminary data.</text>
</comment>
<comment type="similarity">
    <text evidence="8">Belongs to the EzrA family.</text>
</comment>
<dbReference type="GO" id="GO:0005940">
    <property type="term" value="C:septin ring"/>
    <property type="evidence" value="ECO:0007669"/>
    <property type="project" value="InterPro"/>
</dbReference>
<evidence type="ECO:0000256" key="1">
    <source>
        <dbReference type="ARBA" id="ARBA00022618"/>
    </source>
</evidence>
<name>A0A398B5T9_9BACI</name>
<keyword evidence="8" id="KW-1003">Cell membrane</keyword>
<keyword evidence="3 8" id="KW-1133">Transmembrane helix</keyword>
<dbReference type="AlphaFoldDB" id="A0A398B5T9"/>
<keyword evidence="4 8" id="KW-0175">Coiled coil</keyword>
<dbReference type="HAMAP" id="MF_00728">
    <property type="entry name" value="EzrA"/>
    <property type="match status" value="1"/>
</dbReference>
<evidence type="ECO:0000313" key="11">
    <source>
        <dbReference type="Proteomes" id="UP000265816"/>
    </source>
</evidence>
<feature type="transmembrane region" description="Helical" evidence="9">
    <location>
        <begin position="6"/>
        <end position="21"/>
    </location>
</feature>